<name>A0ABQ0DA98_9EUKA</name>
<comment type="caution">
    <text evidence="1">The sequence shown here is derived from an EMBL/GenBank/DDBJ whole genome shotgun (WGS) entry which is preliminary data.</text>
</comment>
<evidence type="ECO:0000313" key="1">
    <source>
        <dbReference type="EMBL" id="GAB1219632.1"/>
    </source>
</evidence>
<protein>
    <submittedName>
        <fullName evidence="1">Uncharacterized protein</fullName>
    </submittedName>
</protein>
<accession>A0ABQ0DA98</accession>
<dbReference type="Proteomes" id="UP001628156">
    <property type="component" value="Unassembled WGS sequence"/>
</dbReference>
<sequence length="58" mass="6562">MSKSYFIPISKKGILSTLVSEKNIPALYFQEFKAYKDKNILLVSTTDSIDIGVQFSNE</sequence>
<reference evidence="1 2" key="1">
    <citation type="journal article" date="2019" name="PLoS Negl. Trop. Dis.">
        <title>Whole genome sequencing of Entamoeba nuttalli reveals mammalian host-related molecular signatures and a novel octapeptide-repeat surface protein.</title>
        <authorList>
            <person name="Tanaka M."/>
            <person name="Makiuchi T."/>
            <person name="Komiyama T."/>
            <person name="Shiina T."/>
            <person name="Osaki K."/>
            <person name="Tachibana H."/>
        </authorList>
    </citation>
    <scope>NUCLEOTIDE SEQUENCE [LARGE SCALE GENOMIC DNA]</scope>
    <source>
        <strain evidence="1 2">P19-061405</strain>
    </source>
</reference>
<evidence type="ECO:0000313" key="2">
    <source>
        <dbReference type="Proteomes" id="UP001628156"/>
    </source>
</evidence>
<proteinExistence type="predicted"/>
<gene>
    <name evidence="1" type="ORF">ENUP19_0040G0019</name>
</gene>
<organism evidence="1 2">
    <name type="scientific">Entamoeba nuttalli</name>
    <dbReference type="NCBI Taxonomy" id="412467"/>
    <lineage>
        <taxon>Eukaryota</taxon>
        <taxon>Amoebozoa</taxon>
        <taxon>Evosea</taxon>
        <taxon>Archamoebae</taxon>
        <taxon>Mastigamoebida</taxon>
        <taxon>Entamoebidae</taxon>
        <taxon>Entamoeba</taxon>
    </lineage>
</organism>
<dbReference type="EMBL" id="BAAFRS010000040">
    <property type="protein sequence ID" value="GAB1219632.1"/>
    <property type="molecule type" value="Genomic_DNA"/>
</dbReference>
<keyword evidence="2" id="KW-1185">Reference proteome</keyword>